<dbReference type="EMBL" id="ACEC01000058">
    <property type="protein sequence ID" value="EEG30632.1"/>
    <property type="molecule type" value="Genomic_DNA"/>
</dbReference>
<dbReference type="Proteomes" id="UP000003340">
    <property type="component" value="Unassembled WGS sequence"/>
</dbReference>
<name>C0ECY0_9FIRM</name>
<keyword evidence="2" id="KW-1185">Reference proteome</keyword>
<gene>
    <name evidence="1" type="ORF">CLOSTMETH_01701</name>
</gene>
<comment type="caution">
    <text evidence="1">The sequence shown here is derived from an EMBL/GenBank/DDBJ whole genome shotgun (WGS) entry which is preliminary data.</text>
</comment>
<dbReference type="STRING" id="537013.CLOSTMETH_01701"/>
<evidence type="ECO:0000313" key="2">
    <source>
        <dbReference type="Proteomes" id="UP000003340"/>
    </source>
</evidence>
<proteinExistence type="predicted"/>
<dbReference type="AlphaFoldDB" id="C0ECY0"/>
<dbReference type="HOGENOM" id="CLU_2842069_0_0_9"/>
<accession>C0ECY0</accession>
<sequence length="65" mass="7317">MLFFLRFFISIHTRKGTATRRGLSIAQTFLTISIHTRKGTVTSRSPGQIQRAFSSIHTRKGPGQL</sequence>
<protein>
    <submittedName>
        <fullName evidence="1">Uncharacterized protein</fullName>
    </submittedName>
</protein>
<reference evidence="1 2" key="2">
    <citation type="submission" date="2009-02" db="EMBL/GenBank/DDBJ databases">
        <title>Draft genome sequence of Clostridium methylpentosum (DSM 5476).</title>
        <authorList>
            <person name="Sudarsanam P."/>
            <person name="Ley R."/>
            <person name="Guruge J."/>
            <person name="Turnbaugh P.J."/>
            <person name="Mahowald M."/>
            <person name="Liep D."/>
            <person name="Gordon J."/>
        </authorList>
    </citation>
    <scope>NUCLEOTIDE SEQUENCE [LARGE SCALE GENOMIC DNA]</scope>
    <source>
        <strain evidence="1 2">DSM 5476</strain>
    </source>
</reference>
<reference evidence="1 2" key="1">
    <citation type="submission" date="2009-01" db="EMBL/GenBank/DDBJ databases">
        <authorList>
            <person name="Fulton L."/>
            <person name="Clifton S."/>
            <person name="Fulton B."/>
            <person name="Xu J."/>
            <person name="Minx P."/>
            <person name="Pepin K.H."/>
            <person name="Johnson M."/>
            <person name="Bhonagiri V."/>
            <person name="Nash W.E."/>
            <person name="Mardis E.R."/>
            <person name="Wilson R.K."/>
        </authorList>
    </citation>
    <scope>NUCLEOTIDE SEQUENCE [LARGE SCALE GENOMIC DNA]</scope>
    <source>
        <strain evidence="1 2">DSM 5476</strain>
    </source>
</reference>
<organism evidence="1 2">
    <name type="scientific">[Clostridium] methylpentosum DSM 5476</name>
    <dbReference type="NCBI Taxonomy" id="537013"/>
    <lineage>
        <taxon>Bacteria</taxon>
        <taxon>Bacillati</taxon>
        <taxon>Bacillota</taxon>
        <taxon>Clostridia</taxon>
        <taxon>Eubacteriales</taxon>
        <taxon>Oscillospiraceae</taxon>
        <taxon>Oscillospiraceae incertae sedis</taxon>
    </lineage>
</organism>
<evidence type="ECO:0000313" key="1">
    <source>
        <dbReference type="EMBL" id="EEG30632.1"/>
    </source>
</evidence>